<comment type="similarity">
    <text evidence="1">Belongs to the ROK (NagC/XylR) family.</text>
</comment>
<keyword evidence="2" id="KW-1133">Transmembrane helix</keyword>
<dbReference type="InterPro" id="IPR043129">
    <property type="entry name" value="ATPase_NBD"/>
</dbReference>
<dbReference type="SUPFAM" id="SSF46785">
    <property type="entry name" value="Winged helix' DNA-binding domain"/>
    <property type="match status" value="1"/>
</dbReference>
<dbReference type="OrthoDB" id="49685at2"/>
<dbReference type="GO" id="GO:0016301">
    <property type="term" value="F:kinase activity"/>
    <property type="evidence" value="ECO:0007669"/>
    <property type="project" value="UniProtKB-KW"/>
</dbReference>
<proteinExistence type="inferred from homology"/>
<dbReference type="AlphaFoldDB" id="A0A1H3FED0"/>
<dbReference type="PANTHER" id="PTHR18964:SF149">
    <property type="entry name" value="BIFUNCTIONAL UDP-N-ACETYLGLUCOSAMINE 2-EPIMERASE_N-ACETYLMANNOSAMINE KINASE"/>
    <property type="match status" value="1"/>
</dbReference>
<dbReference type="PANTHER" id="PTHR18964">
    <property type="entry name" value="ROK (REPRESSOR, ORF, KINASE) FAMILY"/>
    <property type="match status" value="1"/>
</dbReference>
<keyword evidence="3" id="KW-0418">Kinase</keyword>
<feature type="transmembrane region" description="Helical" evidence="2">
    <location>
        <begin position="239"/>
        <end position="260"/>
    </location>
</feature>
<dbReference type="InterPro" id="IPR036388">
    <property type="entry name" value="WH-like_DNA-bd_sf"/>
</dbReference>
<keyword evidence="4" id="KW-1185">Reference proteome</keyword>
<evidence type="ECO:0000313" key="3">
    <source>
        <dbReference type="EMBL" id="SDX88534.1"/>
    </source>
</evidence>
<dbReference type="EMBL" id="FNOM01000036">
    <property type="protein sequence ID" value="SDX88534.1"/>
    <property type="molecule type" value="Genomic_DNA"/>
</dbReference>
<dbReference type="InterPro" id="IPR036390">
    <property type="entry name" value="WH_DNA-bd_sf"/>
</dbReference>
<keyword evidence="3" id="KW-0808">Transferase</keyword>
<keyword evidence="2" id="KW-0472">Membrane</keyword>
<dbReference type="Proteomes" id="UP000198539">
    <property type="component" value="Unassembled WGS sequence"/>
</dbReference>
<dbReference type="Gene3D" id="3.30.420.40">
    <property type="match status" value="2"/>
</dbReference>
<accession>A0A1H3FED0</accession>
<dbReference type="STRING" id="564137.SAMN04488238_1367"/>
<evidence type="ECO:0000313" key="4">
    <source>
        <dbReference type="Proteomes" id="UP000198539"/>
    </source>
</evidence>
<dbReference type="InterPro" id="IPR000600">
    <property type="entry name" value="ROK"/>
</dbReference>
<dbReference type="SUPFAM" id="SSF53067">
    <property type="entry name" value="Actin-like ATPase domain"/>
    <property type="match status" value="1"/>
</dbReference>
<evidence type="ECO:0000256" key="1">
    <source>
        <dbReference type="ARBA" id="ARBA00006479"/>
    </source>
</evidence>
<evidence type="ECO:0000256" key="2">
    <source>
        <dbReference type="SAM" id="Phobius"/>
    </source>
</evidence>
<gene>
    <name evidence="3" type="ORF">SAMN04488238_1367</name>
</gene>
<dbReference type="RefSeq" id="WP_092892755.1">
    <property type="nucleotide sequence ID" value="NZ_CP061498.1"/>
</dbReference>
<dbReference type="Gene3D" id="1.10.10.10">
    <property type="entry name" value="Winged helix-like DNA-binding domain superfamily/Winged helix DNA-binding domain"/>
    <property type="match status" value="1"/>
</dbReference>
<dbReference type="Pfam" id="PF00480">
    <property type="entry name" value="ROK"/>
    <property type="match status" value="1"/>
</dbReference>
<dbReference type="CDD" id="cd23763">
    <property type="entry name" value="ASKHA_ATPase_ROK"/>
    <property type="match status" value="1"/>
</dbReference>
<keyword evidence="2" id="KW-0812">Transmembrane</keyword>
<protein>
    <submittedName>
        <fullName evidence="3">Sugar kinase of the NBD/HSP70 family, may contain an N-terminal HTH domain</fullName>
    </submittedName>
</protein>
<sequence>MLKQALVRYISVQDKALDDKEERLRLTPVKGSNQVRVRGFNERLILNLIRQYGQLTKAEATRATGLSPNAISMIFRALEDEKLLLRDEPIRGKIGQPSTPLRLNPSARHYVGLKIGRRSFDLVVIDFTGKILARKTSQHSHPTPARMLAFFRDEVRPLLRTAHLRRTDIDALGVAVPSDIWQWTDDFDAPKAEMEAWRDFDVASALHKILPVPVSIENDGTAACRAELVFGPHTLKQDVIYFFIGTLIGGGIVLNGRVYVGRRGNSGGFGPLRVPDEPGGHRLVDHASLVVLEKLISGQGQDPFSIYDEEFVWTALEPALSQWISRAARSLAHAIISSLSVIDFEAVVIDGAMPADCRSRLLREIDGELSRLDLQGVMHPDLSSGHFGTVARALGAASYRIATDFMIDQNALHFGTAN</sequence>
<organism evidence="3 4">
    <name type="scientific">Roseicitreum antarcticum</name>
    <dbReference type="NCBI Taxonomy" id="564137"/>
    <lineage>
        <taxon>Bacteria</taxon>
        <taxon>Pseudomonadati</taxon>
        <taxon>Pseudomonadota</taxon>
        <taxon>Alphaproteobacteria</taxon>
        <taxon>Rhodobacterales</taxon>
        <taxon>Paracoccaceae</taxon>
        <taxon>Roseicitreum</taxon>
    </lineage>
</organism>
<name>A0A1H3FED0_9RHOB</name>
<reference evidence="3 4" key="1">
    <citation type="submission" date="2016-10" db="EMBL/GenBank/DDBJ databases">
        <authorList>
            <person name="de Groot N.N."/>
        </authorList>
    </citation>
    <scope>NUCLEOTIDE SEQUENCE [LARGE SCALE GENOMIC DNA]</scope>
    <source>
        <strain evidence="3 4">CGMCC 1.8894</strain>
    </source>
</reference>